<dbReference type="Proteomes" id="UP000239001">
    <property type="component" value="Unassembled WGS sequence"/>
</dbReference>
<dbReference type="RefSeq" id="WP_106455147.1">
    <property type="nucleotide sequence ID" value="NZ_PXOH01000001.1"/>
</dbReference>
<reference evidence="1 2" key="2">
    <citation type="submission" date="2018-03" db="EMBL/GenBank/DDBJ databases">
        <authorList>
            <person name="Keele B.F."/>
        </authorList>
    </citation>
    <scope>NUCLEOTIDE SEQUENCE [LARGE SCALE GENOMIC DNA]</scope>
    <source>
        <strain evidence="1 2">CCALA 016</strain>
    </source>
</reference>
<name>A0A2T1M3V7_9CHRO</name>
<sequence>MKTIIKQKLGMNGNLIKGSVTVVILGVLMAATNPQQEAYTEYASDRLMEKSEKFVCQKTGYCDKDGMPVMVKNTVKNNLIKPAIDTTTERQNLGVISVYTTEIPGIGRMKTLGAFGKFITYSES</sequence>
<dbReference type="AlphaFoldDB" id="A0A2T1M3V7"/>
<dbReference type="EMBL" id="PXOH01000001">
    <property type="protein sequence ID" value="PSF39527.1"/>
    <property type="molecule type" value="Genomic_DNA"/>
</dbReference>
<comment type="caution">
    <text evidence="1">The sequence shown here is derived from an EMBL/GenBank/DDBJ whole genome shotgun (WGS) entry which is preliminary data.</text>
</comment>
<evidence type="ECO:0008006" key="3">
    <source>
        <dbReference type="Google" id="ProtNLM"/>
    </source>
</evidence>
<gene>
    <name evidence="1" type="ORF">C7H19_01685</name>
</gene>
<evidence type="ECO:0000313" key="1">
    <source>
        <dbReference type="EMBL" id="PSF39527.1"/>
    </source>
</evidence>
<dbReference type="OrthoDB" id="573423at2"/>
<proteinExistence type="predicted"/>
<dbReference type="InterPro" id="IPR025578">
    <property type="entry name" value="DUF4359"/>
</dbReference>
<protein>
    <recommendedName>
        <fullName evidence="3">DUF4359 domain-containing protein</fullName>
    </recommendedName>
</protein>
<reference evidence="1 2" key="1">
    <citation type="submission" date="2018-03" db="EMBL/GenBank/DDBJ databases">
        <title>The ancient ancestry and fast evolution of plastids.</title>
        <authorList>
            <person name="Moore K.R."/>
            <person name="Magnabosco C."/>
            <person name="Momper L."/>
            <person name="Gold D.A."/>
            <person name="Bosak T."/>
            <person name="Fournier G.P."/>
        </authorList>
    </citation>
    <scope>NUCLEOTIDE SEQUENCE [LARGE SCALE GENOMIC DNA]</scope>
    <source>
        <strain evidence="1 2">CCALA 016</strain>
    </source>
</reference>
<keyword evidence="2" id="KW-1185">Reference proteome</keyword>
<dbReference type="Pfam" id="PF14271">
    <property type="entry name" value="DUF4359"/>
    <property type="match status" value="1"/>
</dbReference>
<organism evidence="1 2">
    <name type="scientific">Aphanothece hegewaldii CCALA 016</name>
    <dbReference type="NCBI Taxonomy" id="2107694"/>
    <lineage>
        <taxon>Bacteria</taxon>
        <taxon>Bacillati</taxon>
        <taxon>Cyanobacteriota</taxon>
        <taxon>Cyanophyceae</taxon>
        <taxon>Oscillatoriophycideae</taxon>
        <taxon>Chroococcales</taxon>
        <taxon>Aphanothecaceae</taxon>
        <taxon>Aphanothece</taxon>
    </lineage>
</organism>
<accession>A0A2T1M3V7</accession>
<evidence type="ECO:0000313" key="2">
    <source>
        <dbReference type="Proteomes" id="UP000239001"/>
    </source>
</evidence>